<protein>
    <submittedName>
        <fullName evidence="2">Uncharacterized protein</fullName>
    </submittedName>
</protein>
<name>A0ABP0RDG4_9DINO</name>
<comment type="caution">
    <text evidence="2">The sequence shown here is derived from an EMBL/GenBank/DDBJ whole genome shotgun (WGS) entry which is preliminary data.</text>
</comment>
<proteinExistence type="predicted"/>
<evidence type="ECO:0000313" key="3">
    <source>
        <dbReference type="EMBL" id="CAK9098669.1"/>
    </source>
</evidence>
<organism evidence="2 4">
    <name type="scientific">Durusdinium trenchii</name>
    <dbReference type="NCBI Taxonomy" id="1381693"/>
    <lineage>
        <taxon>Eukaryota</taxon>
        <taxon>Sar</taxon>
        <taxon>Alveolata</taxon>
        <taxon>Dinophyceae</taxon>
        <taxon>Suessiales</taxon>
        <taxon>Symbiodiniaceae</taxon>
        <taxon>Durusdinium</taxon>
    </lineage>
</organism>
<accession>A0ABP0RDG4</accession>
<sequence>MERMSGDDQSFAELMDVCSSHFAKCPRMEEEDRSSDRRPARKGQRKPSRSSASDLGEDGSLISMLAKLTLRQEDQLNQIHLDKSFIFFVQAGKGNILPLMLKTSKDWHGQREAGQLNTSLRQHMFRSVFEEPAFRASKLPFGSNDHELIWVLQNKQVLTATNSWNYLQWDSKEKTLKPAARDPLPSEEAAALIQKIHSLAAQADLIHRFSALKPMPQDSTVTDSVVVPWRLDISLRGQAAQDLYAALQQLTGSGLTQLIFVRIRPSTLQRSPLAQAIAARLTK</sequence>
<feature type="compositionally biased region" description="Basic and acidic residues" evidence="1">
    <location>
        <begin position="26"/>
        <end position="38"/>
    </location>
</feature>
<gene>
    <name evidence="2" type="ORF">CCMP2556_LOCUS46724</name>
    <name evidence="3" type="ORF">CCMP2556_LOCUS46744</name>
</gene>
<keyword evidence="4" id="KW-1185">Reference proteome</keyword>
<feature type="compositionally biased region" description="Basic residues" evidence="1">
    <location>
        <begin position="39"/>
        <end position="48"/>
    </location>
</feature>
<feature type="region of interest" description="Disordered" evidence="1">
    <location>
        <begin position="25"/>
        <end position="56"/>
    </location>
</feature>
<dbReference type="EMBL" id="CAXAMN010025840">
    <property type="protein sequence ID" value="CAK9098669.1"/>
    <property type="molecule type" value="Genomic_DNA"/>
</dbReference>
<dbReference type="Proteomes" id="UP001642484">
    <property type="component" value="Unassembled WGS sequence"/>
</dbReference>
<evidence type="ECO:0000256" key="1">
    <source>
        <dbReference type="SAM" id="MobiDB-lite"/>
    </source>
</evidence>
<evidence type="ECO:0000313" key="4">
    <source>
        <dbReference type="Proteomes" id="UP001642484"/>
    </source>
</evidence>
<dbReference type="EMBL" id="CAXAMN010025829">
    <property type="protein sequence ID" value="CAK9098626.1"/>
    <property type="molecule type" value="Genomic_DNA"/>
</dbReference>
<evidence type="ECO:0000313" key="2">
    <source>
        <dbReference type="EMBL" id="CAK9098626.1"/>
    </source>
</evidence>
<reference evidence="2 4" key="1">
    <citation type="submission" date="2024-02" db="EMBL/GenBank/DDBJ databases">
        <authorList>
            <person name="Chen Y."/>
            <person name="Shah S."/>
            <person name="Dougan E. K."/>
            <person name="Thang M."/>
            <person name="Chan C."/>
        </authorList>
    </citation>
    <scope>NUCLEOTIDE SEQUENCE [LARGE SCALE GENOMIC DNA]</scope>
</reference>